<dbReference type="Pfam" id="PF00561">
    <property type="entry name" value="Abhydrolase_1"/>
    <property type="match status" value="1"/>
</dbReference>
<proteinExistence type="predicted"/>
<dbReference type="InterPro" id="IPR000415">
    <property type="entry name" value="Nitroreductase-like"/>
</dbReference>
<dbReference type="InterPro" id="IPR044666">
    <property type="entry name" value="Cyclophilin_A-like"/>
</dbReference>
<dbReference type="EMBL" id="CAJNIZ010011112">
    <property type="protein sequence ID" value="CAE7313128.1"/>
    <property type="molecule type" value="Genomic_DNA"/>
</dbReference>
<dbReference type="SUPFAM" id="SSF50891">
    <property type="entry name" value="Cyclophilin-like"/>
    <property type="match status" value="1"/>
</dbReference>
<dbReference type="InterPro" id="IPR000073">
    <property type="entry name" value="AB_hydrolase_1"/>
</dbReference>
<evidence type="ECO:0000259" key="4">
    <source>
        <dbReference type="PROSITE" id="PS50072"/>
    </source>
</evidence>
<dbReference type="GO" id="GO:0006457">
    <property type="term" value="P:protein folding"/>
    <property type="evidence" value="ECO:0007669"/>
    <property type="project" value="InterPro"/>
</dbReference>
<organism evidence="5 6">
    <name type="scientific">Symbiodinium pilosum</name>
    <name type="common">Dinoflagellate</name>
    <dbReference type="NCBI Taxonomy" id="2952"/>
    <lineage>
        <taxon>Eukaryota</taxon>
        <taxon>Sar</taxon>
        <taxon>Alveolata</taxon>
        <taxon>Dinophyceae</taxon>
        <taxon>Suessiales</taxon>
        <taxon>Symbiodiniaceae</taxon>
        <taxon>Symbiodinium</taxon>
    </lineage>
</organism>
<dbReference type="GO" id="GO:0016491">
    <property type="term" value="F:oxidoreductase activity"/>
    <property type="evidence" value="ECO:0007669"/>
    <property type="project" value="InterPro"/>
</dbReference>
<dbReference type="Pfam" id="PF13561">
    <property type="entry name" value="adh_short_C2"/>
    <property type="match status" value="1"/>
</dbReference>
<gene>
    <name evidence="5" type="primary">ppiB</name>
    <name evidence="5" type="ORF">SPIL2461_LOCUS7149</name>
</gene>
<dbReference type="InterPro" id="IPR002347">
    <property type="entry name" value="SDR_fam"/>
</dbReference>
<keyword evidence="3" id="KW-0413">Isomerase</keyword>
<dbReference type="OrthoDB" id="310857at2759"/>
<dbReference type="PRINTS" id="PR00153">
    <property type="entry name" value="CSAPPISMRASE"/>
</dbReference>
<dbReference type="PANTHER" id="PTHR45625:SF4">
    <property type="entry name" value="PEPTIDYLPROLYL ISOMERASE DOMAIN AND WD REPEAT-CONTAINING PROTEIN 1"/>
    <property type="match status" value="1"/>
</dbReference>
<dbReference type="SUPFAM" id="SSF51735">
    <property type="entry name" value="NAD(P)-binding Rossmann-fold domains"/>
    <property type="match status" value="1"/>
</dbReference>
<dbReference type="PROSITE" id="PS50072">
    <property type="entry name" value="CSA_PPIASE_2"/>
    <property type="match status" value="1"/>
</dbReference>
<evidence type="ECO:0000313" key="5">
    <source>
        <dbReference type="EMBL" id="CAE7313128.1"/>
    </source>
</evidence>
<dbReference type="InterPro" id="IPR002130">
    <property type="entry name" value="Cyclophilin-type_PPIase_dom"/>
</dbReference>
<dbReference type="Pfam" id="PF00160">
    <property type="entry name" value="Pro_isomerase"/>
    <property type="match status" value="1"/>
</dbReference>
<evidence type="ECO:0000256" key="2">
    <source>
        <dbReference type="ARBA" id="ARBA00023110"/>
    </source>
</evidence>
<dbReference type="Gene3D" id="3.40.109.10">
    <property type="entry name" value="NADH Oxidase"/>
    <property type="match status" value="1"/>
</dbReference>
<dbReference type="InterPro" id="IPR029479">
    <property type="entry name" value="Nitroreductase"/>
</dbReference>
<evidence type="ECO:0000256" key="3">
    <source>
        <dbReference type="ARBA" id="ARBA00023235"/>
    </source>
</evidence>
<dbReference type="EC" id="5.2.1.8" evidence="1"/>
<protein>
    <recommendedName>
        <fullName evidence="1">peptidylprolyl isomerase</fullName>
        <ecNumber evidence="1">5.2.1.8</ecNumber>
    </recommendedName>
</protein>
<sequence length="749" mass="80235">MDLGLNNRRAVITGASKGIGLACAQSLAREGAHVHLVARTESDLQSAVTLVDLCGPGQVSYQALNLADSHDAQALIEAQAEADILVNNAGAIPSGTLLDIDESTWREAWDLKVFGYINLCRGFYRQMSGRGGVILNVIGAGGERPTSGYAAGAGGNAALMALTRALGGTSRKDNIRVVGINPGQIVTERLQDLLKAAASKRFNDAERWQELLDPRYPPGEPAHIADMVAFLASDRSANTTGTIVTIDGGHCDKFCVVAMDQRNAGNSSGLVAADHGWHTYSRDQLGLMSHLGFDEFHVAGMCIGGPYALGLIQAAPERVVSATLFQTIGRDNNAEAFYAMFDDWAATLQPQMAEVPAEAWAAFRENMYGGDTILFNVDREFVANIKTPLLVLMGNDLYHPAAAWAPSGGNVQPFRIIVARDPDIRTRIGDLYRPQWASYGANARKGLASLEGEAKAKRARMLDACDYLGEHMGEAPVLLIFCFNPDYMAITDADQGRPSIVGGGSVYPALQNAMLACVSEGIGCTLTTLLCYEEDKLKQILAMPDGWYTCAVMPIGYPVRGGHGAISRRPVNKLCYADQFGMLMSLVAVMETNKGTIRLDLFADKTPMTVANFVNLAQRGFYDGLAFHRVIPDFMVQGGCPQGTGTGGPGYRFADEFVAELRHDAPGKFSMANAGPGTNGSQFFITHVATPWLDDAHTIFGAVQSDADQDVVNAIAQGDKIVSVTIEGETEALLADEPLVAQWNAKLDG</sequence>
<feature type="domain" description="PPIase cyclophilin-type" evidence="4">
    <location>
        <begin position="584"/>
        <end position="717"/>
    </location>
</feature>
<dbReference type="InterPro" id="IPR020892">
    <property type="entry name" value="Cyclophilin-type_PPIase_CS"/>
</dbReference>
<reference evidence="5" key="1">
    <citation type="submission" date="2021-02" db="EMBL/GenBank/DDBJ databases">
        <authorList>
            <person name="Dougan E. K."/>
            <person name="Rhodes N."/>
            <person name="Thang M."/>
            <person name="Chan C."/>
        </authorList>
    </citation>
    <scope>NUCLEOTIDE SEQUENCE</scope>
</reference>
<name>A0A812NEU3_SYMPI</name>
<dbReference type="CDD" id="cd00317">
    <property type="entry name" value="cyclophilin"/>
    <property type="match status" value="1"/>
</dbReference>
<dbReference type="CDD" id="cd02062">
    <property type="entry name" value="Nitro_FMN_reductase"/>
    <property type="match status" value="1"/>
</dbReference>
<dbReference type="PANTHER" id="PTHR45625">
    <property type="entry name" value="PEPTIDYL-PROLYL CIS-TRANS ISOMERASE-RELATED"/>
    <property type="match status" value="1"/>
</dbReference>
<accession>A0A812NEU3</accession>
<dbReference type="Gene3D" id="3.40.50.720">
    <property type="entry name" value="NAD(P)-binding Rossmann-like Domain"/>
    <property type="match status" value="1"/>
</dbReference>
<dbReference type="AlphaFoldDB" id="A0A812NEU3"/>
<dbReference type="NCBIfam" id="NF004779">
    <property type="entry name" value="PRK06125.1"/>
    <property type="match status" value="1"/>
</dbReference>
<dbReference type="Pfam" id="PF00881">
    <property type="entry name" value="Nitroreductase"/>
    <property type="match status" value="1"/>
</dbReference>
<dbReference type="InterPro" id="IPR029058">
    <property type="entry name" value="AB_hydrolase_fold"/>
</dbReference>
<dbReference type="Gene3D" id="3.40.50.1820">
    <property type="entry name" value="alpha/beta hydrolase"/>
    <property type="match status" value="1"/>
</dbReference>
<evidence type="ECO:0000313" key="6">
    <source>
        <dbReference type="Proteomes" id="UP000649617"/>
    </source>
</evidence>
<dbReference type="InterPro" id="IPR036291">
    <property type="entry name" value="NAD(P)-bd_dom_sf"/>
</dbReference>
<dbReference type="SUPFAM" id="SSF55469">
    <property type="entry name" value="FMN-dependent nitroreductase-like"/>
    <property type="match status" value="1"/>
</dbReference>
<keyword evidence="2" id="KW-0697">Rotamase</keyword>
<dbReference type="Proteomes" id="UP000649617">
    <property type="component" value="Unassembled WGS sequence"/>
</dbReference>
<keyword evidence="6" id="KW-1185">Reference proteome</keyword>
<dbReference type="GO" id="GO:0003755">
    <property type="term" value="F:peptidyl-prolyl cis-trans isomerase activity"/>
    <property type="evidence" value="ECO:0007669"/>
    <property type="project" value="UniProtKB-KW"/>
</dbReference>
<dbReference type="InterPro" id="IPR029000">
    <property type="entry name" value="Cyclophilin-like_dom_sf"/>
</dbReference>
<dbReference type="Gene3D" id="2.40.100.10">
    <property type="entry name" value="Cyclophilin-like"/>
    <property type="match status" value="1"/>
</dbReference>
<comment type="caution">
    <text evidence="5">The sequence shown here is derived from an EMBL/GenBank/DDBJ whole genome shotgun (WGS) entry which is preliminary data.</text>
</comment>
<dbReference type="PROSITE" id="PS00170">
    <property type="entry name" value="CSA_PPIASE_1"/>
    <property type="match status" value="1"/>
</dbReference>
<dbReference type="SUPFAM" id="SSF53474">
    <property type="entry name" value="alpha/beta-Hydrolases"/>
    <property type="match status" value="1"/>
</dbReference>
<evidence type="ECO:0000256" key="1">
    <source>
        <dbReference type="ARBA" id="ARBA00013194"/>
    </source>
</evidence>